<feature type="compositionally biased region" description="Pro residues" evidence="15">
    <location>
        <begin position="1327"/>
        <end position="1358"/>
    </location>
</feature>
<evidence type="ECO:0000256" key="9">
    <source>
        <dbReference type="ARBA" id="ARBA00022692"/>
    </source>
</evidence>
<dbReference type="PANTHER" id="PTHR15735">
    <property type="entry name" value="FCH AND DOUBLE SH3 DOMAINS PROTEIN"/>
    <property type="match status" value="1"/>
</dbReference>
<dbReference type="PRINTS" id="PR00452">
    <property type="entry name" value="SH3DOMAIN"/>
</dbReference>
<feature type="region of interest" description="Disordered" evidence="15">
    <location>
        <begin position="1211"/>
        <end position="1540"/>
    </location>
</feature>
<dbReference type="Pfam" id="PF14604">
    <property type="entry name" value="SH3_9"/>
    <property type="match status" value="1"/>
</dbReference>
<dbReference type="GO" id="GO:0030674">
    <property type="term" value="F:protein-macromolecule adaptor activity"/>
    <property type="evidence" value="ECO:0007669"/>
    <property type="project" value="InterPro"/>
</dbReference>
<dbReference type="Gene3D" id="1.10.150.50">
    <property type="entry name" value="Transcription Factor, Ets-1"/>
    <property type="match status" value="1"/>
</dbReference>
<feature type="compositionally biased region" description="Low complexity" evidence="15">
    <location>
        <begin position="635"/>
        <end position="648"/>
    </location>
</feature>
<comment type="similarity">
    <text evidence="3">Belongs to the SLA1 family.</text>
</comment>
<feature type="region of interest" description="Disordered" evidence="15">
    <location>
        <begin position="1082"/>
        <end position="1112"/>
    </location>
</feature>
<dbReference type="InterPro" id="IPR036028">
    <property type="entry name" value="SH3-like_dom_sf"/>
</dbReference>
<feature type="compositionally biased region" description="Polar residues" evidence="15">
    <location>
        <begin position="1530"/>
        <end position="1540"/>
    </location>
</feature>
<feature type="compositionally biased region" description="Basic and acidic residues" evidence="15">
    <location>
        <begin position="950"/>
        <end position="978"/>
    </location>
</feature>
<dbReference type="Pfam" id="PF00324">
    <property type="entry name" value="AA_permease"/>
    <property type="match status" value="1"/>
</dbReference>
<dbReference type="InterPro" id="IPR007131">
    <property type="entry name" value="SHD1"/>
</dbReference>
<feature type="compositionally biased region" description="Pro residues" evidence="15">
    <location>
        <begin position="1478"/>
        <end position="1489"/>
    </location>
</feature>
<evidence type="ECO:0000259" key="17">
    <source>
        <dbReference type="PROSITE" id="PS50002"/>
    </source>
</evidence>
<protein>
    <recommendedName>
        <fullName evidence="6">Actin cytoskeleton-regulatory complex protein SLA1</fullName>
    </recommendedName>
    <alternativeName>
        <fullName evidence="4 5">High osmolarity signaling protein SHO1</fullName>
    </alternativeName>
    <alternativeName>
        <fullName evidence="12 13">Osmosensor SHO1</fullName>
    </alternativeName>
</protein>
<dbReference type="GO" id="GO:0008092">
    <property type="term" value="F:cytoskeletal protein binding"/>
    <property type="evidence" value="ECO:0007669"/>
    <property type="project" value="InterPro"/>
</dbReference>
<feature type="transmembrane region" description="Helical" evidence="16">
    <location>
        <begin position="119"/>
        <end position="137"/>
    </location>
</feature>
<dbReference type="PROSITE" id="PS50002">
    <property type="entry name" value="SH3"/>
    <property type="match status" value="3"/>
</dbReference>
<feature type="domain" description="SH3" evidence="17">
    <location>
        <begin position="532"/>
        <end position="589"/>
    </location>
</feature>
<evidence type="ECO:0000256" key="2">
    <source>
        <dbReference type="ARBA" id="ARBA00004236"/>
    </source>
</evidence>
<evidence type="ECO:0000256" key="1">
    <source>
        <dbReference type="ARBA" id="ARBA00004141"/>
    </source>
</evidence>
<feature type="transmembrane region" description="Helical" evidence="16">
    <location>
        <begin position="57"/>
        <end position="85"/>
    </location>
</feature>
<feature type="region of interest" description="Disordered" evidence="15">
    <location>
        <begin position="595"/>
        <end position="648"/>
    </location>
</feature>
<dbReference type="EMBL" id="DF933829">
    <property type="protein sequence ID" value="GAM38722.1"/>
    <property type="molecule type" value="Genomic_DNA"/>
</dbReference>
<dbReference type="Pfam" id="PF24081">
    <property type="entry name" value="PH_SLA1"/>
    <property type="match status" value="1"/>
</dbReference>
<feature type="domain" description="SH3" evidence="17">
    <location>
        <begin position="873"/>
        <end position="935"/>
    </location>
</feature>
<dbReference type="Gene3D" id="2.30.30.40">
    <property type="entry name" value="SH3 Domains"/>
    <property type="match status" value="3"/>
</dbReference>
<evidence type="ECO:0000256" key="10">
    <source>
        <dbReference type="ARBA" id="ARBA00022989"/>
    </source>
</evidence>
<feature type="compositionally biased region" description="Pro residues" evidence="15">
    <location>
        <begin position="1296"/>
        <end position="1312"/>
    </location>
</feature>
<feature type="transmembrane region" description="Helical" evidence="16">
    <location>
        <begin position="298"/>
        <end position="317"/>
    </location>
</feature>
<dbReference type="InterPro" id="IPR035821">
    <property type="entry name" value="Sla1_SH3_3"/>
</dbReference>
<dbReference type="SUPFAM" id="SSF50044">
    <property type="entry name" value="SH3-domain"/>
    <property type="match status" value="3"/>
</dbReference>
<dbReference type="GO" id="GO:0042802">
    <property type="term" value="F:identical protein binding"/>
    <property type="evidence" value="ECO:0007669"/>
    <property type="project" value="InterPro"/>
</dbReference>
<evidence type="ECO:0000256" key="4">
    <source>
        <dbReference type="ARBA" id="ARBA00016255"/>
    </source>
</evidence>
<keyword evidence="11 16" id="KW-0472">Membrane</keyword>
<dbReference type="Gene3D" id="2.30.30.700">
    <property type="entry name" value="SLA1 homology domain 1"/>
    <property type="match status" value="1"/>
</dbReference>
<evidence type="ECO:0000313" key="19">
    <source>
        <dbReference type="Proteomes" id="UP000053095"/>
    </source>
</evidence>
<dbReference type="GO" id="GO:0030833">
    <property type="term" value="P:regulation of actin filament polymerization"/>
    <property type="evidence" value="ECO:0007669"/>
    <property type="project" value="TreeGrafter"/>
</dbReference>
<feature type="compositionally biased region" description="Basic and acidic residues" evidence="15">
    <location>
        <begin position="1237"/>
        <end position="1255"/>
    </location>
</feature>
<evidence type="ECO:0000256" key="8">
    <source>
        <dbReference type="ARBA" id="ARBA00022475"/>
    </source>
</evidence>
<dbReference type="PANTHER" id="PTHR15735:SF19">
    <property type="entry name" value="ACTIN CYTOSKELETON-REGULATORY COMPLEX PROTEIN SLA1"/>
    <property type="match status" value="1"/>
</dbReference>
<feature type="compositionally biased region" description="Basic and acidic residues" evidence="15">
    <location>
        <begin position="1269"/>
        <end position="1286"/>
    </location>
</feature>
<evidence type="ECO:0000256" key="11">
    <source>
        <dbReference type="ARBA" id="ARBA00023136"/>
    </source>
</evidence>
<dbReference type="GO" id="GO:0000147">
    <property type="term" value="P:actin cortical patch assembly"/>
    <property type="evidence" value="ECO:0007669"/>
    <property type="project" value="TreeGrafter"/>
</dbReference>
<dbReference type="InterPro" id="IPR013761">
    <property type="entry name" value="SAM/pointed_sf"/>
</dbReference>
<dbReference type="InterPro" id="IPR001452">
    <property type="entry name" value="SH3_domain"/>
</dbReference>
<dbReference type="InterPro" id="IPR056996">
    <property type="entry name" value="PH_SLA1"/>
</dbReference>
<feature type="transmembrane region" description="Helical" evidence="16">
    <location>
        <begin position="12"/>
        <end position="45"/>
    </location>
</feature>
<evidence type="ECO:0000256" key="13">
    <source>
        <dbReference type="ARBA" id="ARBA00030785"/>
    </source>
</evidence>
<feature type="region of interest" description="Disordered" evidence="15">
    <location>
        <begin position="660"/>
        <end position="758"/>
    </location>
</feature>
<dbReference type="GO" id="GO:0005886">
    <property type="term" value="C:plasma membrane"/>
    <property type="evidence" value="ECO:0007669"/>
    <property type="project" value="UniProtKB-SubCell"/>
</dbReference>
<evidence type="ECO:0000256" key="7">
    <source>
        <dbReference type="ARBA" id="ARBA00022443"/>
    </source>
</evidence>
<dbReference type="CDD" id="cd11774">
    <property type="entry name" value="SH3_Sla1p_2"/>
    <property type="match status" value="1"/>
</dbReference>
<dbReference type="CDD" id="cd11775">
    <property type="entry name" value="SH3_Sla1p_3"/>
    <property type="match status" value="1"/>
</dbReference>
<dbReference type="GO" id="GO:0005634">
    <property type="term" value="C:nucleus"/>
    <property type="evidence" value="ECO:0007669"/>
    <property type="project" value="TreeGrafter"/>
</dbReference>
<keyword evidence="10 16" id="KW-1133">Transmembrane helix</keyword>
<dbReference type="Pfam" id="PF00018">
    <property type="entry name" value="SH3_1"/>
    <property type="match status" value="2"/>
</dbReference>
<evidence type="ECO:0000313" key="18">
    <source>
        <dbReference type="EMBL" id="GAM38722.1"/>
    </source>
</evidence>
<name>A0A6V8HBA6_TALPI</name>
<feature type="compositionally biased region" description="Basic and acidic residues" evidence="15">
    <location>
        <begin position="1000"/>
        <end position="1029"/>
    </location>
</feature>
<evidence type="ECO:0000256" key="16">
    <source>
        <dbReference type="SAM" id="Phobius"/>
    </source>
</evidence>
<feature type="compositionally biased region" description="Pro residues" evidence="15">
    <location>
        <begin position="614"/>
        <end position="624"/>
    </location>
</feature>
<sequence>MDYLGGQGAAIYAYALLGILSSMVLRNIATMLRVWPVAGALFLYVKHLLDEEIGTVIIIIYWLTYCLSASALAATAADLLAIFSLKTGPTVVIMIIVIVMPIALNSWSISIFRHLEIGMGVFKLAVALAIIIALNIVNSEQVPDSYLEKPVPGGLNITDNHLQERDNLFIGGHTQKAGWFGGFMSAIFLGSFSLVGIEVVAATAQEAVIYERRDSGLTPQTSLKVTDQFSWPAKWVPGVVTVLYIWGVWAVSPDIPYSDLPQFQPSGNLTAAGSGACEASIFIDAACQIGPEHGLAKALTVLLMISLTFTATAAVYVSSRTLYGFASDMTETKQGFFLKPFFKFCGKKNKYDVPQNAVFVSAWLFWVPFLKFADENTFNRSSGAKTNGGPIRFATPSVQPNSPLRQDNNDIITTAGHLAGSHRPPLSSGERQFRNRTRCDRLISHRTRSIGETARESERTPVTMGFVGVYTAVYDYQPQAEGELEIHENDLLYVLDKDDDDWWKAKKKAADPEDEEPVGLVPNNYVQEAQPTHKAKALYDYTRQTDEEISFSEDAELSVYDTTDPDWTLVGSGTEFGFAPANYIQLLSEVAPSQTTVVAHEPAKPEPASYTSPEPEPSPPPSLPQRPVHTEPEEYASAESSPAIPDSSPAAAIAGILHRQHGSMSSHDTSRAIPPAPQAFASPEEEEEPAPSLPTRPISQPTPPREARRYEEEPASPPQPPRPQHLQVTLARDDNARVQESPPYSRVGYSAPSPHSPSGYRLYNINEMISVLGKRKKMPTTLGLNVPKGTIFISADSSEDDTQQEWTADKLTHYSIEGKHVFIELVKPSKSVDFHAGSKDTAYEIVAALGEIAGAYRAEGLRDVLEAAQGGSGIQKKGQMLYDFMAQGDDEVTVANGDEVVILDDSKSDEWWMVRRIKNGREGVVPSSYVEITGLVEASTPTPSASKSTAVDHNRHEEERLAKEASRRSRVEFTDGPRSEVGPGMTLPKRHSSLFATDVGNKEVQRHKREKSDKASKQKPDASKTRNWTDRSGTFSVEAQFLGLHDGKIHLHKMNGIKIAVPTAKMSVEDLEYVEKVTGESLDEDKPLSDIRRRSMQAKKEEKEKAEKEKDKNGIQVPEYDWFDFFLKAGVGPHQCERYAQNFSKDSMDEAILPDITPETLRTLGLKEGDILRVMRYLDTMFNRTGSKSRLRNVSFGGEEVIGNGETGLFSGAGGALKNNTSRKGRPAPAVQTGDVVDPKAFEVKDGKEAAEKAEPAPARQATPPAEKPVQRGFDDDAWDVKRPKESPASAAAAPAPAPAPAPVEPPKPAPPTGAMADLSLLQAPLQPTPAPTQPTPPAAVPAAAVPPPAAPLPPMQPQPTATPAYPQPAAPQQPQATGANPGFFQQLGPLQPQQTAVPNQPQGMGFSLQPRQRPVPPQTMNQNSLLPPPPQRPLSAPQDFQQSPFAAPPLQPQLTGIPRNAPQLAPPAVNGFGTSISPPPPPVPPIPQMPTAAPLQPQKTGPAPPVRFGVKHDAKKLTPQPTGMRANLAQATPSNPFGF</sequence>
<dbReference type="Proteomes" id="UP000053095">
    <property type="component" value="Unassembled WGS sequence"/>
</dbReference>
<keyword evidence="19" id="KW-1185">Reference proteome</keyword>
<keyword evidence="7 14" id="KW-0728">SH3 domain</keyword>
<dbReference type="FunFam" id="2.30.30.40:FF:000256">
    <property type="entry name" value="Actin cytoskeleton-regulatory complex protein SLA1"/>
    <property type="match status" value="1"/>
</dbReference>
<evidence type="ECO:0000256" key="12">
    <source>
        <dbReference type="ARBA" id="ARBA00029697"/>
    </source>
</evidence>
<keyword evidence="8" id="KW-1003">Cell membrane</keyword>
<feature type="compositionally biased region" description="Low complexity" evidence="15">
    <location>
        <begin position="1373"/>
        <end position="1395"/>
    </location>
</feature>
<proteinExistence type="inferred from homology"/>
<evidence type="ECO:0000256" key="5">
    <source>
        <dbReference type="ARBA" id="ARBA00017350"/>
    </source>
</evidence>
<evidence type="ECO:0000256" key="15">
    <source>
        <dbReference type="SAM" id="MobiDB-lite"/>
    </source>
</evidence>
<evidence type="ECO:0000256" key="14">
    <source>
        <dbReference type="PROSITE-ProRule" id="PRU00192"/>
    </source>
</evidence>
<feature type="compositionally biased region" description="Low complexity" evidence="15">
    <location>
        <begin position="938"/>
        <end position="949"/>
    </location>
</feature>
<organism evidence="18 19">
    <name type="scientific">Talaromyces pinophilus</name>
    <name type="common">Penicillium pinophilum</name>
    <dbReference type="NCBI Taxonomy" id="128442"/>
    <lineage>
        <taxon>Eukaryota</taxon>
        <taxon>Fungi</taxon>
        <taxon>Dikarya</taxon>
        <taxon>Ascomycota</taxon>
        <taxon>Pezizomycotina</taxon>
        <taxon>Eurotiomycetes</taxon>
        <taxon>Eurotiomycetidae</taxon>
        <taxon>Eurotiales</taxon>
        <taxon>Trichocomaceae</taxon>
        <taxon>Talaromyces</taxon>
        <taxon>Talaromyces sect. Talaromyces</taxon>
    </lineage>
</organism>
<evidence type="ECO:0000256" key="6">
    <source>
        <dbReference type="ARBA" id="ARBA00020357"/>
    </source>
</evidence>
<reference evidence="19" key="1">
    <citation type="journal article" date="2015" name="Genome Announc.">
        <title>Draft genome sequence of Talaromyces cellulolyticus strain Y-94, a source of lignocellulosic biomass-degrading enzymes.</title>
        <authorList>
            <person name="Fujii T."/>
            <person name="Koike H."/>
            <person name="Sawayama S."/>
            <person name="Yano S."/>
            <person name="Inoue H."/>
        </authorList>
    </citation>
    <scope>NUCLEOTIDE SEQUENCE [LARGE SCALE GENOMIC DNA]</scope>
    <source>
        <strain evidence="19">Y-94</strain>
    </source>
</reference>
<dbReference type="Gene3D" id="1.20.1740.10">
    <property type="entry name" value="Amino acid/polyamine transporter I"/>
    <property type="match status" value="1"/>
</dbReference>
<comment type="caution">
    <text evidence="18">The sequence shown here is derived from an EMBL/GenBank/DDBJ whole genome shotgun (WGS) entry which is preliminary data.</text>
</comment>
<dbReference type="GO" id="GO:0055085">
    <property type="term" value="P:transmembrane transport"/>
    <property type="evidence" value="ECO:0007669"/>
    <property type="project" value="InterPro"/>
</dbReference>
<keyword evidence="9 16" id="KW-0812">Transmembrane</keyword>
<gene>
    <name evidence="18" type="ORF">TCE0_033r09678</name>
</gene>
<feature type="domain" description="SH3" evidence="17">
    <location>
        <begin position="465"/>
        <end position="531"/>
    </location>
</feature>
<feature type="transmembrane region" description="Helical" evidence="16">
    <location>
        <begin position="179"/>
        <end position="204"/>
    </location>
</feature>
<accession>A0A6V8HBA6</accession>
<dbReference type="Pfam" id="PF03983">
    <property type="entry name" value="SHD1"/>
    <property type="match status" value="1"/>
</dbReference>
<dbReference type="SMART" id="SM00326">
    <property type="entry name" value="SH3"/>
    <property type="match status" value="3"/>
</dbReference>
<evidence type="ECO:0000256" key="3">
    <source>
        <dbReference type="ARBA" id="ARBA00007948"/>
    </source>
</evidence>
<comment type="subcellular location">
    <subcellularLocation>
        <location evidence="2">Cell membrane</location>
    </subcellularLocation>
    <subcellularLocation>
        <location evidence="1">Membrane</location>
        <topology evidence="1">Multi-pass membrane protein</topology>
    </subcellularLocation>
</comment>
<dbReference type="InterPro" id="IPR004841">
    <property type="entry name" value="AA-permease/SLC12A_dom"/>
</dbReference>
<feature type="transmembrane region" description="Helical" evidence="16">
    <location>
        <begin position="91"/>
        <end position="112"/>
    </location>
</feature>
<feature type="region of interest" description="Disordered" evidence="15">
    <location>
        <begin position="938"/>
        <end position="1029"/>
    </location>
</feature>
<dbReference type="GO" id="GO:0043130">
    <property type="term" value="F:ubiquitin binding"/>
    <property type="evidence" value="ECO:0007669"/>
    <property type="project" value="InterPro"/>
</dbReference>